<name>A0AAN9PSG8_CANGL</name>
<sequence length="121" mass="14164">MRWNLGIEGRRILSRRIKSHRRERVRSQLLPPQHIYVCLWDRQTLCLTVHMHLPISFHVLKPNMHVEWTSAKGLRGGMARLDQDDNVNETSKVIANYERCLVHCGATHLQELVTLNAHAQR</sequence>
<gene>
    <name evidence="1" type="ORF">VNO77_42006</name>
</gene>
<reference evidence="1 2" key="1">
    <citation type="submission" date="2024-01" db="EMBL/GenBank/DDBJ databases">
        <title>The genomes of 5 underutilized Papilionoideae crops provide insights into root nodulation and disease resistanc.</title>
        <authorList>
            <person name="Jiang F."/>
        </authorList>
    </citation>
    <scope>NUCLEOTIDE SEQUENCE [LARGE SCALE GENOMIC DNA]</scope>
    <source>
        <strain evidence="1">LVBAO_FW01</strain>
        <tissue evidence="1">Leaves</tissue>
    </source>
</reference>
<accession>A0AAN9PSG8</accession>
<protein>
    <submittedName>
        <fullName evidence="1">Uncharacterized protein</fullName>
    </submittedName>
</protein>
<dbReference type="EMBL" id="JAYMYQ010000010">
    <property type="protein sequence ID" value="KAK7308402.1"/>
    <property type="molecule type" value="Genomic_DNA"/>
</dbReference>
<dbReference type="AlphaFoldDB" id="A0AAN9PSG8"/>
<comment type="caution">
    <text evidence="1">The sequence shown here is derived from an EMBL/GenBank/DDBJ whole genome shotgun (WGS) entry which is preliminary data.</text>
</comment>
<evidence type="ECO:0000313" key="2">
    <source>
        <dbReference type="Proteomes" id="UP001367508"/>
    </source>
</evidence>
<dbReference type="Proteomes" id="UP001367508">
    <property type="component" value="Unassembled WGS sequence"/>
</dbReference>
<proteinExistence type="predicted"/>
<organism evidence="1 2">
    <name type="scientific">Canavalia gladiata</name>
    <name type="common">Sword bean</name>
    <name type="synonym">Dolichos gladiatus</name>
    <dbReference type="NCBI Taxonomy" id="3824"/>
    <lineage>
        <taxon>Eukaryota</taxon>
        <taxon>Viridiplantae</taxon>
        <taxon>Streptophyta</taxon>
        <taxon>Embryophyta</taxon>
        <taxon>Tracheophyta</taxon>
        <taxon>Spermatophyta</taxon>
        <taxon>Magnoliopsida</taxon>
        <taxon>eudicotyledons</taxon>
        <taxon>Gunneridae</taxon>
        <taxon>Pentapetalae</taxon>
        <taxon>rosids</taxon>
        <taxon>fabids</taxon>
        <taxon>Fabales</taxon>
        <taxon>Fabaceae</taxon>
        <taxon>Papilionoideae</taxon>
        <taxon>50 kb inversion clade</taxon>
        <taxon>NPAAA clade</taxon>
        <taxon>indigoferoid/millettioid clade</taxon>
        <taxon>Phaseoleae</taxon>
        <taxon>Canavalia</taxon>
    </lineage>
</organism>
<keyword evidence="2" id="KW-1185">Reference proteome</keyword>
<evidence type="ECO:0000313" key="1">
    <source>
        <dbReference type="EMBL" id="KAK7308402.1"/>
    </source>
</evidence>